<feature type="region of interest" description="Disordered" evidence="1">
    <location>
        <begin position="139"/>
        <end position="169"/>
    </location>
</feature>
<gene>
    <name evidence="2" type="ORF">VNO77_04301</name>
</gene>
<keyword evidence="3" id="KW-1185">Reference proteome</keyword>
<evidence type="ECO:0000313" key="3">
    <source>
        <dbReference type="Proteomes" id="UP001367508"/>
    </source>
</evidence>
<accession>A0AAN9R4P4</accession>
<evidence type="ECO:0000256" key="1">
    <source>
        <dbReference type="SAM" id="MobiDB-lite"/>
    </source>
</evidence>
<feature type="compositionally biased region" description="Basic and acidic residues" evidence="1">
    <location>
        <begin position="139"/>
        <end position="150"/>
    </location>
</feature>
<evidence type="ECO:0000313" key="2">
    <source>
        <dbReference type="EMBL" id="KAK7362195.1"/>
    </source>
</evidence>
<proteinExistence type="predicted"/>
<dbReference type="AlphaFoldDB" id="A0AAN9R4P4"/>
<dbReference type="EMBL" id="JAYMYQ010000001">
    <property type="protein sequence ID" value="KAK7362195.1"/>
    <property type="molecule type" value="Genomic_DNA"/>
</dbReference>
<protein>
    <submittedName>
        <fullName evidence="2">Uncharacterized protein</fullName>
    </submittedName>
</protein>
<dbReference type="Proteomes" id="UP001367508">
    <property type="component" value="Unassembled WGS sequence"/>
</dbReference>
<reference evidence="2 3" key="1">
    <citation type="submission" date="2024-01" db="EMBL/GenBank/DDBJ databases">
        <title>The genomes of 5 underutilized Papilionoideae crops provide insights into root nodulation and disease resistanc.</title>
        <authorList>
            <person name="Jiang F."/>
        </authorList>
    </citation>
    <scope>NUCLEOTIDE SEQUENCE [LARGE SCALE GENOMIC DNA]</scope>
    <source>
        <strain evidence="2">LVBAO_FW01</strain>
        <tissue evidence="2">Leaves</tissue>
    </source>
</reference>
<name>A0AAN9R4P4_CANGL</name>
<comment type="caution">
    <text evidence="2">The sequence shown here is derived from an EMBL/GenBank/DDBJ whole genome shotgun (WGS) entry which is preliminary data.</text>
</comment>
<organism evidence="2 3">
    <name type="scientific">Canavalia gladiata</name>
    <name type="common">Sword bean</name>
    <name type="synonym">Dolichos gladiatus</name>
    <dbReference type="NCBI Taxonomy" id="3824"/>
    <lineage>
        <taxon>Eukaryota</taxon>
        <taxon>Viridiplantae</taxon>
        <taxon>Streptophyta</taxon>
        <taxon>Embryophyta</taxon>
        <taxon>Tracheophyta</taxon>
        <taxon>Spermatophyta</taxon>
        <taxon>Magnoliopsida</taxon>
        <taxon>eudicotyledons</taxon>
        <taxon>Gunneridae</taxon>
        <taxon>Pentapetalae</taxon>
        <taxon>rosids</taxon>
        <taxon>fabids</taxon>
        <taxon>Fabales</taxon>
        <taxon>Fabaceae</taxon>
        <taxon>Papilionoideae</taxon>
        <taxon>50 kb inversion clade</taxon>
        <taxon>NPAAA clade</taxon>
        <taxon>indigoferoid/millettioid clade</taxon>
        <taxon>Phaseoleae</taxon>
        <taxon>Canavalia</taxon>
    </lineage>
</organism>
<sequence length="169" mass="19487">MAQPRKPLIQHEFGPLWWPSVTLRQLIVGQFSLVWSLLGGESLRPKDFGLLTSPITPNSEWLHTVSVYPQGFSEQDYQRSMSHYRSYLAAEIHRLEDFKIEKRKVRITSQIRLKTQFAALASVPYIVILSLEPREFQTRAKNGARRDSQKPLEAIEITKSNPEGVKENL</sequence>